<feature type="non-terminal residue" evidence="2">
    <location>
        <position position="91"/>
    </location>
</feature>
<sequence>MSLSELFTLTLFSFSLSDGCYDNSKGHVSTSTSTTTDMLSSSLFGMFTNFNHSTDIQVQLGPTHLPQLFTLSLQPCPSDCQLKDSRVDAIS</sequence>
<name>A0A3S5CMJ2_9PLAT</name>
<dbReference type="Proteomes" id="UP000784294">
    <property type="component" value="Unassembled WGS sequence"/>
</dbReference>
<feature type="signal peptide" evidence="1">
    <location>
        <begin position="1"/>
        <end position="19"/>
    </location>
</feature>
<comment type="caution">
    <text evidence="2">The sequence shown here is derived from an EMBL/GenBank/DDBJ whole genome shotgun (WGS) entry which is preliminary data.</text>
</comment>
<protein>
    <submittedName>
        <fullName evidence="2">Uncharacterized protein</fullName>
    </submittedName>
</protein>
<dbReference type="AlphaFoldDB" id="A0A3S5CMJ2"/>
<evidence type="ECO:0000313" key="3">
    <source>
        <dbReference type="Proteomes" id="UP000784294"/>
    </source>
</evidence>
<keyword evidence="1" id="KW-0732">Signal</keyword>
<evidence type="ECO:0000256" key="1">
    <source>
        <dbReference type="SAM" id="SignalP"/>
    </source>
</evidence>
<evidence type="ECO:0000313" key="2">
    <source>
        <dbReference type="EMBL" id="VEL20954.1"/>
    </source>
</evidence>
<feature type="chain" id="PRO_5018667969" evidence="1">
    <location>
        <begin position="20"/>
        <end position="91"/>
    </location>
</feature>
<organism evidence="2 3">
    <name type="scientific">Protopolystoma xenopodis</name>
    <dbReference type="NCBI Taxonomy" id="117903"/>
    <lineage>
        <taxon>Eukaryota</taxon>
        <taxon>Metazoa</taxon>
        <taxon>Spiralia</taxon>
        <taxon>Lophotrochozoa</taxon>
        <taxon>Platyhelminthes</taxon>
        <taxon>Monogenea</taxon>
        <taxon>Polyopisthocotylea</taxon>
        <taxon>Polystomatidea</taxon>
        <taxon>Polystomatidae</taxon>
        <taxon>Protopolystoma</taxon>
    </lineage>
</organism>
<dbReference type="EMBL" id="CAAALY010048779">
    <property type="protein sequence ID" value="VEL20954.1"/>
    <property type="molecule type" value="Genomic_DNA"/>
</dbReference>
<keyword evidence="3" id="KW-1185">Reference proteome</keyword>
<accession>A0A3S5CMJ2</accession>
<reference evidence="2" key="1">
    <citation type="submission" date="2018-11" db="EMBL/GenBank/DDBJ databases">
        <authorList>
            <consortium name="Pathogen Informatics"/>
        </authorList>
    </citation>
    <scope>NUCLEOTIDE SEQUENCE</scope>
</reference>
<proteinExistence type="predicted"/>
<gene>
    <name evidence="2" type="ORF">PXEA_LOCUS14394</name>
</gene>